<comment type="caution">
    <text evidence="2">The sequence shown here is derived from an EMBL/GenBank/DDBJ whole genome shotgun (WGS) entry which is preliminary data.</text>
</comment>
<protein>
    <submittedName>
        <fullName evidence="2">Uncharacterized protein</fullName>
    </submittedName>
</protein>
<evidence type="ECO:0000313" key="2">
    <source>
        <dbReference type="EMBL" id="MEP0819492.1"/>
    </source>
</evidence>
<dbReference type="EMBL" id="JAMPKM010000015">
    <property type="protein sequence ID" value="MEP0819492.1"/>
    <property type="molecule type" value="Genomic_DNA"/>
</dbReference>
<proteinExistence type="predicted"/>
<feature type="coiled-coil region" evidence="1">
    <location>
        <begin position="12"/>
        <end position="39"/>
    </location>
</feature>
<gene>
    <name evidence="2" type="ORF">NC998_20545</name>
</gene>
<sequence length="76" mass="8687">MKLHLNQYPQAIFNAAEAVNNLEADIARLRLRMTRIEAAADFTVAFDGSLKNDGHRKAERFSQLEKHPDYHHLQAA</sequence>
<keyword evidence="1" id="KW-0175">Coiled coil</keyword>
<evidence type="ECO:0000313" key="3">
    <source>
        <dbReference type="Proteomes" id="UP001464891"/>
    </source>
</evidence>
<accession>A0ABV0JCH0</accession>
<dbReference type="Proteomes" id="UP001464891">
    <property type="component" value="Unassembled WGS sequence"/>
</dbReference>
<organism evidence="2 3">
    <name type="scientific">Trichocoleus desertorum GB2-A4</name>
    <dbReference type="NCBI Taxonomy" id="2933944"/>
    <lineage>
        <taxon>Bacteria</taxon>
        <taxon>Bacillati</taxon>
        <taxon>Cyanobacteriota</taxon>
        <taxon>Cyanophyceae</taxon>
        <taxon>Leptolyngbyales</taxon>
        <taxon>Trichocoleusaceae</taxon>
        <taxon>Trichocoleus</taxon>
    </lineage>
</organism>
<dbReference type="RefSeq" id="WP_190440339.1">
    <property type="nucleotide sequence ID" value="NZ_JAMPKM010000015.1"/>
</dbReference>
<keyword evidence="3" id="KW-1185">Reference proteome</keyword>
<evidence type="ECO:0000256" key="1">
    <source>
        <dbReference type="SAM" id="Coils"/>
    </source>
</evidence>
<name>A0ABV0JCH0_9CYAN</name>
<reference evidence="2 3" key="1">
    <citation type="submission" date="2022-04" db="EMBL/GenBank/DDBJ databases">
        <title>Positive selection, recombination, and allopatry shape intraspecific diversity of widespread and dominant cyanobacteria.</title>
        <authorList>
            <person name="Wei J."/>
            <person name="Shu W."/>
            <person name="Hu C."/>
        </authorList>
    </citation>
    <scope>NUCLEOTIDE SEQUENCE [LARGE SCALE GENOMIC DNA]</scope>
    <source>
        <strain evidence="2 3">GB2-A4</strain>
    </source>
</reference>